<proteinExistence type="predicted"/>
<dbReference type="PANTHER" id="PTHR40065">
    <property type="entry name" value="RNA-BINDING PROTEIN YHBY"/>
    <property type="match status" value="1"/>
</dbReference>
<evidence type="ECO:0000256" key="2">
    <source>
        <dbReference type="PROSITE-ProRule" id="PRU00626"/>
    </source>
</evidence>
<organism evidence="5 6">
    <name type="scientific">Thiomonas bhubaneswarensis</name>
    <dbReference type="NCBI Taxonomy" id="339866"/>
    <lineage>
        <taxon>Bacteria</taxon>
        <taxon>Pseudomonadati</taxon>
        <taxon>Pseudomonadota</taxon>
        <taxon>Betaproteobacteria</taxon>
        <taxon>Burkholderiales</taxon>
        <taxon>Thiomonas</taxon>
    </lineage>
</organism>
<dbReference type="InterPro" id="IPR051925">
    <property type="entry name" value="RNA-binding_domain"/>
</dbReference>
<dbReference type="SMART" id="SM01103">
    <property type="entry name" value="CRS1_YhbY"/>
    <property type="match status" value="1"/>
</dbReference>
<feature type="region of interest" description="Disordered" evidence="3">
    <location>
        <begin position="94"/>
        <end position="113"/>
    </location>
</feature>
<name>A0A0K6I8N5_9BURK</name>
<dbReference type="RefSeq" id="WP_055451546.1">
    <property type="nucleotide sequence ID" value="NZ_CYHF01000010.1"/>
</dbReference>
<dbReference type="EMBL" id="CYHF01000010">
    <property type="protein sequence ID" value="CUA99657.1"/>
    <property type="molecule type" value="Genomic_DNA"/>
</dbReference>
<accession>A0A0K6I8N5</accession>
<protein>
    <submittedName>
        <fullName evidence="5">RNA-binding protein YhbY</fullName>
    </submittedName>
</protein>
<dbReference type="SUPFAM" id="SSF75471">
    <property type="entry name" value="YhbY-like"/>
    <property type="match status" value="1"/>
</dbReference>
<dbReference type="OrthoDB" id="9797519at2"/>
<dbReference type="Pfam" id="PF01985">
    <property type="entry name" value="CRS1_YhbY"/>
    <property type="match status" value="1"/>
</dbReference>
<dbReference type="Gene3D" id="3.30.110.60">
    <property type="entry name" value="YhbY-like"/>
    <property type="match status" value="1"/>
</dbReference>
<evidence type="ECO:0000259" key="4">
    <source>
        <dbReference type="PROSITE" id="PS51295"/>
    </source>
</evidence>
<feature type="domain" description="CRM" evidence="4">
    <location>
        <begin position="4"/>
        <end position="100"/>
    </location>
</feature>
<keyword evidence="6" id="KW-1185">Reference proteome</keyword>
<keyword evidence="1 2" id="KW-0694">RNA-binding</keyword>
<evidence type="ECO:0000256" key="3">
    <source>
        <dbReference type="SAM" id="MobiDB-lite"/>
    </source>
</evidence>
<dbReference type="PANTHER" id="PTHR40065:SF3">
    <property type="entry name" value="RNA-BINDING PROTEIN YHBY"/>
    <property type="match status" value="1"/>
</dbReference>
<sequence>MTTLELTPPFRSSLRAQAHGLKPVVLIGEQGLNPANLAEIDVALKAHELIKVRVFGDDAAARLAMQHTICDALGAAPVQAIGKLLVLYRPRPKAPKQISDEEIQDTKRGKSPRTVKVVVPSSSPTHRAKVKRVTLLGNQRLTATGKVKRAKPRLTSAKKSSHR</sequence>
<evidence type="ECO:0000256" key="1">
    <source>
        <dbReference type="ARBA" id="ARBA00022884"/>
    </source>
</evidence>
<dbReference type="AlphaFoldDB" id="A0A0K6I8N5"/>
<reference evidence="6" key="1">
    <citation type="submission" date="2015-08" db="EMBL/GenBank/DDBJ databases">
        <authorList>
            <person name="Varghese N."/>
        </authorList>
    </citation>
    <scope>NUCLEOTIDE SEQUENCE [LARGE SCALE GENOMIC DNA]</scope>
    <source>
        <strain evidence="6">DSM 18181</strain>
    </source>
</reference>
<dbReference type="InterPro" id="IPR001890">
    <property type="entry name" value="RNA-binding_CRM"/>
</dbReference>
<evidence type="ECO:0000313" key="5">
    <source>
        <dbReference type="EMBL" id="CUA99657.1"/>
    </source>
</evidence>
<dbReference type="GO" id="GO:0003723">
    <property type="term" value="F:RNA binding"/>
    <property type="evidence" value="ECO:0007669"/>
    <property type="project" value="UniProtKB-UniRule"/>
</dbReference>
<evidence type="ECO:0000313" key="6">
    <source>
        <dbReference type="Proteomes" id="UP000183649"/>
    </source>
</evidence>
<feature type="region of interest" description="Disordered" evidence="3">
    <location>
        <begin position="141"/>
        <end position="163"/>
    </location>
</feature>
<gene>
    <name evidence="5" type="ORF">Ga0061069_11034</name>
</gene>
<dbReference type="InterPro" id="IPR035920">
    <property type="entry name" value="YhbY-like_sf"/>
</dbReference>
<dbReference type="PROSITE" id="PS51295">
    <property type="entry name" value="CRM"/>
    <property type="match status" value="1"/>
</dbReference>
<dbReference type="STRING" id="339866.GCA_001418255_02595"/>
<dbReference type="Proteomes" id="UP000183649">
    <property type="component" value="Unassembled WGS sequence"/>
</dbReference>